<dbReference type="SUPFAM" id="SSF109732">
    <property type="entry name" value="HBS1-like domain"/>
    <property type="match status" value="1"/>
</dbReference>
<evidence type="ECO:0000256" key="5">
    <source>
        <dbReference type="ARBA" id="ARBA00022553"/>
    </source>
</evidence>
<evidence type="ECO:0000313" key="17">
    <source>
        <dbReference type="Proteomes" id="UP000018468"/>
    </source>
</evidence>
<dbReference type="GO" id="GO:0010629">
    <property type="term" value="P:negative regulation of gene expression"/>
    <property type="evidence" value="ECO:0007669"/>
    <property type="project" value="UniProtKB-ARBA"/>
</dbReference>
<dbReference type="Ensembl" id="ENSLOCT00000020037.1">
    <property type="protein sequence ID" value="ENSLOCP00000020004.1"/>
    <property type="gene ID" value="ENSLOCG00000016221.1"/>
</dbReference>
<feature type="compositionally biased region" description="Low complexity" evidence="14">
    <location>
        <begin position="241"/>
        <end position="254"/>
    </location>
</feature>
<keyword evidence="10" id="KW-0342">GTP-binding</keyword>
<dbReference type="InterPro" id="IPR050100">
    <property type="entry name" value="TRAFAC_GTPase_members"/>
</dbReference>
<feature type="compositionally biased region" description="Basic and acidic residues" evidence="14">
    <location>
        <begin position="143"/>
        <end position="154"/>
    </location>
</feature>
<dbReference type="GO" id="GO:0003924">
    <property type="term" value="F:GTPase activity"/>
    <property type="evidence" value="ECO:0007669"/>
    <property type="project" value="InterPro"/>
</dbReference>
<dbReference type="Pfam" id="PF03144">
    <property type="entry name" value="GTP_EFTU_D2"/>
    <property type="match status" value="1"/>
</dbReference>
<feature type="region of interest" description="Disordered" evidence="14">
    <location>
        <begin position="128"/>
        <end position="154"/>
    </location>
</feature>
<dbReference type="FunFam" id="2.40.30.10:FF:000035">
    <property type="entry name" value="HBS1-like translational GTPase"/>
    <property type="match status" value="1"/>
</dbReference>
<dbReference type="Gene3D" id="1.10.8.10">
    <property type="entry name" value="DNA helicase RuvA subunit, C-terminal domain"/>
    <property type="match status" value="1"/>
</dbReference>
<evidence type="ECO:0000256" key="1">
    <source>
        <dbReference type="ARBA" id="ARBA00004496"/>
    </source>
</evidence>
<dbReference type="Pfam" id="PF22594">
    <property type="entry name" value="GTP-eEF1A_C"/>
    <property type="match status" value="1"/>
</dbReference>
<dbReference type="GO" id="GO:0005737">
    <property type="term" value="C:cytoplasm"/>
    <property type="evidence" value="ECO:0007669"/>
    <property type="project" value="UniProtKB-SubCell"/>
</dbReference>
<evidence type="ECO:0000256" key="13">
    <source>
        <dbReference type="ARBA" id="ARBA00049117"/>
    </source>
</evidence>
<dbReference type="FunFam" id="2.40.30.10:FF:000020">
    <property type="entry name" value="Translation elongation factor EF-1"/>
    <property type="match status" value="1"/>
</dbReference>
<dbReference type="GeneTree" id="ENSGT00940000156274"/>
<dbReference type="SUPFAM" id="SSF50465">
    <property type="entry name" value="EF-Tu/eEF-1alpha/eIF2-gamma C-terminal domain"/>
    <property type="match status" value="1"/>
</dbReference>
<protein>
    <recommendedName>
        <fullName evidence="3">HBS1-like protein</fullName>
    </recommendedName>
</protein>
<dbReference type="InterPro" id="IPR015033">
    <property type="entry name" value="HBS1-like_N"/>
</dbReference>
<evidence type="ECO:0000256" key="6">
    <source>
        <dbReference type="ARBA" id="ARBA00022741"/>
    </source>
</evidence>
<dbReference type="Pfam" id="PF00009">
    <property type="entry name" value="GTP_EFTU"/>
    <property type="match status" value="1"/>
</dbReference>
<dbReference type="EMBL" id="AHAT01015787">
    <property type="status" value="NOT_ANNOTATED_CDS"/>
    <property type="molecule type" value="Genomic_DNA"/>
</dbReference>
<keyword evidence="4" id="KW-0963">Cytoplasm</keyword>
<comment type="function">
    <text evidence="11">GTPase component of the Pelota-HBS1L complex, a complex that recognizes stalled ribosomes and triggers the No-Go Decay (NGD) pathway. The Pelota-HBS1L complex recognizes ribosomes stalled at the 3' end of an mRNA and engages stalled ribosomes by destabilizing mRNA in the mRNA channel. Following mRNA extraction from stalled ribosomes by the SKI complex, the Pelota-HBS1L complex promotes recruitment of ABCE1, which drives the disassembly of stalled ribosomes, followed by degradation of damaged mRNAs as part of the NGD pathway.</text>
</comment>
<dbReference type="PRINTS" id="PR00315">
    <property type="entry name" value="ELONGATNFCT"/>
</dbReference>
<dbReference type="Gene3D" id="2.40.30.10">
    <property type="entry name" value="Translation factors"/>
    <property type="match status" value="2"/>
</dbReference>
<comment type="subcellular location">
    <subcellularLocation>
        <location evidence="1">Cytoplasm</location>
    </subcellularLocation>
</comment>
<proteinExistence type="inferred from homology"/>
<comment type="similarity">
    <text evidence="2">Belongs to the TRAFAC class translation factor GTPase superfamily. Classic translation factor GTPase family. EF-Tu/EF-1A subfamily.</text>
</comment>
<feature type="compositionally biased region" description="Polar residues" evidence="14">
    <location>
        <begin position="128"/>
        <end position="141"/>
    </location>
</feature>
<dbReference type="EMBL" id="AHAT01015786">
    <property type="status" value="NOT_ANNOTATED_CDS"/>
    <property type="molecule type" value="Genomic_DNA"/>
</dbReference>
<dbReference type="InterPro" id="IPR000795">
    <property type="entry name" value="T_Tr_GTP-bd_dom"/>
</dbReference>
<dbReference type="Proteomes" id="UP000018468">
    <property type="component" value="Linkage group LG1"/>
</dbReference>
<keyword evidence="17" id="KW-1185">Reference proteome</keyword>
<comment type="catalytic activity">
    <reaction evidence="13">
        <text>GTP + H2O = GDP + phosphate + H(+)</text>
        <dbReference type="Rhea" id="RHEA:19669"/>
        <dbReference type="ChEBI" id="CHEBI:15377"/>
        <dbReference type="ChEBI" id="CHEBI:15378"/>
        <dbReference type="ChEBI" id="CHEBI:37565"/>
        <dbReference type="ChEBI" id="CHEBI:43474"/>
        <dbReference type="ChEBI" id="CHEBI:58189"/>
    </reaction>
    <physiologicalReaction direction="left-to-right" evidence="13">
        <dbReference type="Rhea" id="RHEA:19670"/>
    </physiologicalReaction>
</comment>
<dbReference type="CDD" id="cd01883">
    <property type="entry name" value="EF1_alpha"/>
    <property type="match status" value="1"/>
</dbReference>
<dbReference type="FunFam" id="1.10.8.10:FF:000039">
    <property type="entry name" value="HBS1-like translational GTPase"/>
    <property type="match status" value="1"/>
</dbReference>
<accession>W5NH95</accession>
<keyword evidence="5" id="KW-0597">Phosphoprotein</keyword>
<dbReference type="PROSITE" id="PS51722">
    <property type="entry name" value="G_TR_2"/>
    <property type="match status" value="1"/>
</dbReference>
<dbReference type="GO" id="GO:0005525">
    <property type="term" value="F:GTP binding"/>
    <property type="evidence" value="ECO:0007669"/>
    <property type="project" value="UniProtKB-KW"/>
</dbReference>
<feature type="region of interest" description="Disordered" evidence="14">
    <location>
        <begin position="166"/>
        <end position="266"/>
    </location>
</feature>
<dbReference type="GO" id="GO:0006412">
    <property type="term" value="P:translation"/>
    <property type="evidence" value="ECO:0007669"/>
    <property type="project" value="UniProtKB-KW"/>
</dbReference>
<dbReference type="SUPFAM" id="SSF50447">
    <property type="entry name" value="Translation proteins"/>
    <property type="match status" value="1"/>
</dbReference>
<dbReference type="InterPro" id="IPR004161">
    <property type="entry name" value="EFTu-like_2"/>
</dbReference>
<dbReference type="SUPFAM" id="SSF52540">
    <property type="entry name" value="P-loop containing nucleoside triphosphate hydrolases"/>
    <property type="match status" value="1"/>
</dbReference>
<comment type="subunit">
    <text evidence="12">Component of the Pelota-HBS1L complex, also named Dom34-Hbs1 complex, composed of PELO and HBS1L. Interacts with the SKI complex.</text>
</comment>
<evidence type="ECO:0000256" key="7">
    <source>
        <dbReference type="ARBA" id="ARBA00022801"/>
    </source>
</evidence>
<reference evidence="17" key="1">
    <citation type="submission" date="2011-12" db="EMBL/GenBank/DDBJ databases">
        <title>The Draft Genome of Lepisosteus oculatus.</title>
        <authorList>
            <consortium name="The Broad Institute Genome Assembly &amp; Analysis Group"/>
            <consortium name="Computational R&amp;D Group"/>
            <consortium name="and Sequencing Platform"/>
            <person name="Di Palma F."/>
            <person name="Alfoldi J."/>
            <person name="Johnson J."/>
            <person name="Berlin A."/>
            <person name="Gnerre S."/>
            <person name="Jaffe D."/>
            <person name="MacCallum I."/>
            <person name="Young S."/>
            <person name="Walker B.J."/>
            <person name="Lander E.S."/>
            <person name="Lindblad-Toh K."/>
        </authorList>
    </citation>
    <scope>NUCLEOTIDE SEQUENCE [LARGE SCALE GENOMIC DNA]</scope>
</reference>
<dbReference type="PANTHER" id="PTHR23115">
    <property type="entry name" value="TRANSLATION FACTOR"/>
    <property type="match status" value="1"/>
</dbReference>
<dbReference type="InterPro" id="IPR054696">
    <property type="entry name" value="GTP-eEF1A_C"/>
</dbReference>
<reference evidence="16" key="2">
    <citation type="submission" date="2025-08" db="UniProtKB">
        <authorList>
            <consortium name="Ensembl"/>
        </authorList>
    </citation>
    <scope>IDENTIFICATION</scope>
</reference>
<dbReference type="InterPro" id="IPR027417">
    <property type="entry name" value="P-loop_NTPase"/>
</dbReference>
<evidence type="ECO:0000256" key="12">
    <source>
        <dbReference type="ARBA" id="ARBA00047094"/>
    </source>
</evidence>
<evidence type="ECO:0000256" key="3">
    <source>
        <dbReference type="ARBA" id="ARBA00015186"/>
    </source>
</evidence>
<dbReference type="Pfam" id="PF08938">
    <property type="entry name" value="HBS1_N"/>
    <property type="match status" value="1"/>
</dbReference>
<dbReference type="AlphaFoldDB" id="W5NH95"/>
<evidence type="ECO:0000256" key="14">
    <source>
        <dbReference type="SAM" id="MobiDB-lite"/>
    </source>
</evidence>
<dbReference type="CDD" id="cd16267">
    <property type="entry name" value="HBS1-like_II"/>
    <property type="match status" value="1"/>
</dbReference>
<keyword evidence="8" id="KW-0810">Translation regulation</keyword>
<keyword evidence="6" id="KW-0547">Nucleotide-binding</keyword>
<reference evidence="16" key="3">
    <citation type="submission" date="2025-09" db="UniProtKB">
        <authorList>
            <consortium name="Ensembl"/>
        </authorList>
    </citation>
    <scope>IDENTIFICATION</scope>
</reference>
<dbReference type="HOGENOM" id="CLU_007265_3_6_1"/>
<dbReference type="InterPro" id="IPR009001">
    <property type="entry name" value="Transl_elong_EF1A/Init_IF2_C"/>
</dbReference>
<keyword evidence="7" id="KW-0378">Hydrolase</keyword>
<evidence type="ECO:0000256" key="2">
    <source>
        <dbReference type="ARBA" id="ARBA00007249"/>
    </source>
</evidence>
<evidence type="ECO:0000256" key="10">
    <source>
        <dbReference type="ARBA" id="ARBA00023134"/>
    </source>
</evidence>
<dbReference type="FunFam" id="3.40.50.300:FF:000204">
    <property type="entry name" value="Translation elongation factor Tu"/>
    <property type="match status" value="1"/>
</dbReference>
<dbReference type="InterPro" id="IPR009000">
    <property type="entry name" value="Transl_B-barrel_sf"/>
</dbReference>
<dbReference type="EMBL" id="AHAT01015788">
    <property type="status" value="NOT_ANNOTATED_CDS"/>
    <property type="molecule type" value="Genomic_DNA"/>
</dbReference>
<keyword evidence="9" id="KW-0648">Protein biosynthesis</keyword>
<dbReference type="CDD" id="cd04093">
    <property type="entry name" value="HBS1_C_III"/>
    <property type="match status" value="1"/>
</dbReference>
<evidence type="ECO:0000256" key="4">
    <source>
        <dbReference type="ARBA" id="ARBA00022490"/>
    </source>
</evidence>
<evidence type="ECO:0000256" key="8">
    <source>
        <dbReference type="ARBA" id="ARBA00022845"/>
    </source>
</evidence>
<sequence length="708" mass="77730">MSRHRNVRGYNYDEDFEDDDLYGQSVDDDYCISPATAAQFIYSRHEKQAAYAEPLEEEYGAEEEMPVSPSPNHHKLDTLSQGQLYSCLDQMRTVLGDSIPDPVLVEAALSCQFDPQKALDLVLSGESKNTPARNQQDNVSAVKTDRENNETETIKKENQNCWCVPFPTMGRSTDPPTNKLDSEVLPKVARMTVSGKKQTMGFDVPSTEDSDVPGSLPQRPAASEDSQAAVAPSTPSKAAISVPSSQSAAEEAPAVPTPIKTSSKAKQQIDVKAELEKRQGGKPLLNLVVIGHVDAGKSTLMGHLLYLLGNVNKRTMHKYEQESKKAGKASFAYAWVLDETGEERERGVTMDVGMTKFETKTKVITLMDAPGHKDFIPNMITGAAQADVAVLVVDASRGEFEAGFEAGGQTREHGLLVRSLGVTQLAVAVNKMDQVNWQKDRFQEIHAKLSQFLKQAGFKDSDVSFIPTSGLSGENLTTRSEVPELTAWYKGSCLLEQIDSFRPPKRAVDKPFRLCVSDVFKDQGSGFCVTGKIEAGYIQTGDRILAVPPNETCTVKGISLHDEPIDWAAAGDHVSLTVTGMDIIKIKVGCVFCDPKEPIKACTRFRARILLFNIDVPVTQGFPVLLHYQTVSEPATIRKLVSVLHKSTGEVLKKKPKCLTKGQNALIELQTQRPVSLELYKDFKELGRFMLRYVGSTIAAGVVTEIKE</sequence>
<dbReference type="InterPro" id="IPR037189">
    <property type="entry name" value="HBS1-like_N_sf"/>
</dbReference>
<evidence type="ECO:0000256" key="11">
    <source>
        <dbReference type="ARBA" id="ARBA00045849"/>
    </source>
</evidence>
<name>W5NH95_LEPOC</name>
<feature type="domain" description="Tr-type G" evidence="15">
    <location>
        <begin position="282"/>
        <end position="508"/>
    </location>
</feature>
<evidence type="ECO:0000313" key="16">
    <source>
        <dbReference type="Ensembl" id="ENSLOCP00000020004.1"/>
    </source>
</evidence>
<evidence type="ECO:0000259" key="15">
    <source>
        <dbReference type="PROSITE" id="PS51722"/>
    </source>
</evidence>
<dbReference type="GO" id="GO:0006417">
    <property type="term" value="P:regulation of translation"/>
    <property type="evidence" value="ECO:0007669"/>
    <property type="project" value="UniProtKB-KW"/>
</dbReference>
<dbReference type="Gene3D" id="3.40.50.300">
    <property type="entry name" value="P-loop containing nucleotide triphosphate hydrolases"/>
    <property type="match status" value="1"/>
</dbReference>
<organism evidence="16 17">
    <name type="scientific">Lepisosteus oculatus</name>
    <name type="common">Spotted gar</name>
    <dbReference type="NCBI Taxonomy" id="7918"/>
    <lineage>
        <taxon>Eukaryota</taxon>
        <taxon>Metazoa</taxon>
        <taxon>Chordata</taxon>
        <taxon>Craniata</taxon>
        <taxon>Vertebrata</taxon>
        <taxon>Euteleostomi</taxon>
        <taxon>Actinopterygii</taxon>
        <taxon>Neopterygii</taxon>
        <taxon>Holostei</taxon>
        <taxon>Semionotiformes</taxon>
        <taxon>Lepisosteidae</taxon>
        <taxon>Lepisosteus</taxon>
    </lineage>
</organism>
<evidence type="ECO:0000256" key="9">
    <source>
        <dbReference type="ARBA" id="ARBA00022917"/>
    </source>
</evidence>
<dbReference type="Bgee" id="ENSLOCG00000016221">
    <property type="expression patterns" value="Expressed in muscle tissue and 13 other cell types or tissues"/>
</dbReference>